<feature type="repeat" description="TPR" evidence="8">
    <location>
        <begin position="219"/>
        <end position="252"/>
    </location>
</feature>
<evidence type="ECO:0000313" key="12">
    <source>
        <dbReference type="Proteomes" id="UP000039865"/>
    </source>
</evidence>
<reference evidence="11 12" key="1">
    <citation type="submission" date="2014-06" db="EMBL/GenBank/DDBJ databases">
        <authorList>
            <person name="Swart Estienne"/>
        </authorList>
    </citation>
    <scope>NUCLEOTIDE SEQUENCE [LARGE SCALE GENOMIC DNA]</scope>
    <source>
        <strain evidence="11 12">130c</strain>
    </source>
</reference>
<dbReference type="Pfam" id="PF07719">
    <property type="entry name" value="TPR_2"/>
    <property type="match status" value="1"/>
</dbReference>
<dbReference type="FunFam" id="2.40.100.10:FF:000025">
    <property type="entry name" value="Peptidyl-prolyl cis-trans isomerase CYP19-2"/>
    <property type="match status" value="1"/>
</dbReference>
<proteinExistence type="predicted"/>
<dbReference type="Gene3D" id="1.25.40.10">
    <property type="entry name" value="Tetratricopeptide repeat domain"/>
    <property type="match status" value="1"/>
</dbReference>
<dbReference type="FunCoup" id="A0A077ZUC1">
    <property type="interactions" value="336"/>
</dbReference>
<evidence type="ECO:0000313" key="11">
    <source>
        <dbReference type="EMBL" id="CDW72066.1"/>
    </source>
</evidence>
<dbReference type="OMA" id="GPQFNDE"/>
<evidence type="ECO:0000256" key="7">
    <source>
        <dbReference type="PROSITE-ProRule" id="PRU00277"/>
    </source>
</evidence>
<feature type="domain" description="PPIase FKBP-type" evidence="9">
    <location>
        <begin position="34"/>
        <end position="122"/>
    </location>
</feature>
<protein>
    <recommendedName>
        <fullName evidence="2 7">peptidylprolyl isomerase</fullName>
        <ecNumber evidence="2 7">5.2.1.8</ecNumber>
    </recommendedName>
</protein>
<dbReference type="PANTHER" id="PTHR11071:SF561">
    <property type="entry name" value="PEPTIDYL-PROLYL CIS-TRANS ISOMERASE D-RELATED"/>
    <property type="match status" value="1"/>
</dbReference>
<keyword evidence="4 8" id="KW-0802">TPR repeat</keyword>
<dbReference type="Pfam" id="PF00160">
    <property type="entry name" value="Pro_isomerase"/>
    <property type="match status" value="1"/>
</dbReference>
<evidence type="ECO:0000256" key="8">
    <source>
        <dbReference type="PROSITE-ProRule" id="PRU00339"/>
    </source>
</evidence>
<dbReference type="InParanoid" id="A0A077ZUC1"/>
<dbReference type="InterPro" id="IPR046357">
    <property type="entry name" value="PPIase_dom_sf"/>
</dbReference>
<organism evidence="11 12">
    <name type="scientific">Stylonychia lemnae</name>
    <name type="common">Ciliate</name>
    <dbReference type="NCBI Taxonomy" id="5949"/>
    <lineage>
        <taxon>Eukaryota</taxon>
        <taxon>Sar</taxon>
        <taxon>Alveolata</taxon>
        <taxon>Ciliophora</taxon>
        <taxon>Intramacronucleata</taxon>
        <taxon>Spirotrichea</taxon>
        <taxon>Stichotrichia</taxon>
        <taxon>Sporadotrichida</taxon>
        <taxon>Oxytrichidae</taxon>
        <taxon>Stylonychinae</taxon>
        <taxon>Stylonychia</taxon>
    </lineage>
</organism>
<dbReference type="InterPro" id="IPR001179">
    <property type="entry name" value="PPIase_FKBP_dom"/>
</dbReference>
<comment type="catalytic activity">
    <reaction evidence="1 7">
        <text>[protein]-peptidylproline (omega=180) = [protein]-peptidylproline (omega=0)</text>
        <dbReference type="Rhea" id="RHEA:16237"/>
        <dbReference type="Rhea" id="RHEA-COMP:10747"/>
        <dbReference type="Rhea" id="RHEA-COMP:10748"/>
        <dbReference type="ChEBI" id="CHEBI:83833"/>
        <dbReference type="ChEBI" id="CHEBI:83834"/>
        <dbReference type="EC" id="5.2.1.8"/>
    </reaction>
</comment>
<dbReference type="PROSITE" id="PS50072">
    <property type="entry name" value="CSA_PPIASE_2"/>
    <property type="match status" value="1"/>
</dbReference>
<dbReference type="GO" id="GO:0006457">
    <property type="term" value="P:protein folding"/>
    <property type="evidence" value="ECO:0007669"/>
    <property type="project" value="InterPro"/>
</dbReference>
<dbReference type="AlphaFoldDB" id="A0A077ZUC1"/>
<dbReference type="SUPFAM" id="SSF50891">
    <property type="entry name" value="Cyclophilin-like"/>
    <property type="match status" value="1"/>
</dbReference>
<dbReference type="InterPro" id="IPR013105">
    <property type="entry name" value="TPR_2"/>
</dbReference>
<evidence type="ECO:0000256" key="5">
    <source>
        <dbReference type="ARBA" id="ARBA00023110"/>
    </source>
</evidence>
<dbReference type="Pfam" id="PF00254">
    <property type="entry name" value="FKBP_C"/>
    <property type="match status" value="1"/>
</dbReference>
<gene>
    <name evidence="11" type="primary">Contig13221.g14106</name>
    <name evidence="11" type="ORF">STYLEM_1020</name>
</gene>
<keyword evidence="3" id="KW-0677">Repeat</keyword>
<evidence type="ECO:0000256" key="3">
    <source>
        <dbReference type="ARBA" id="ARBA00022737"/>
    </source>
</evidence>
<dbReference type="SUPFAM" id="SSF54534">
    <property type="entry name" value="FKBP-like"/>
    <property type="match status" value="1"/>
</dbReference>
<dbReference type="PRINTS" id="PR00153">
    <property type="entry name" value="CSAPPISMRASE"/>
</dbReference>
<dbReference type="SUPFAM" id="SSF48452">
    <property type="entry name" value="TPR-like"/>
    <property type="match status" value="1"/>
</dbReference>
<dbReference type="EC" id="5.2.1.8" evidence="2 7"/>
<dbReference type="Gene3D" id="3.10.50.40">
    <property type="match status" value="1"/>
</dbReference>
<dbReference type="PANTHER" id="PTHR11071">
    <property type="entry name" value="PEPTIDYL-PROLYL CIS-TRANS ISOMERASE"/>
    <property type="match status" value="1"/>
</dbReference>
<evidence type="ECO:0000256" key="6">
    <source>
        <dbReference type="ARBA" id="ARBA00023235"/>
    </source>
</evidence>
<dbReference type="SMART" id="SM00028">
    <property type="entry name" value="TPR"/>
    <property type="match status" value="3"/>
</dbReference>
<dbReference type="FunFam" id="3.10.50.40:FF:000006">
    <property type="entry name" value="Peptidyl-prolyl cis-trans isomerase"/>
    <property type="match status" value="1"/>
</dbReference>
<dbReference type="EMBL" id="CCKQ01000977">
    <property type="protein sequence ID" value="CDW72066.1"/>
    <property type="molecule type" value="Genomic_DNA"/>
</dbReference>
<evidence type="ECO:0000259" key="9">
    <source>
        <dbReference type="PROSITE" id="PS50059"/>
    </source>
</evidence>
<dbReference type="InterPro" id="IPR011990">
    <property type="entry name" value="TPR-like_helical_dom_sf"/>
</dbReference>
<dbReference type="GO" id="GO:0016018">
    <property type="term" value="F:cyclosporin A binding"/>
    <property type="evidence" value="ECO:0007669"/>
    <property type="project" value="TreeGrafter"/>
</dbReference>
<dbReference type="Proteomes" id="UP000039865">
    <property type="component" value="Unassembled WGS sequence"/>
</dbReference>
<dbReference type="PROSITE" id="PS00170">
    <property type="entry name" value="CSA_PPIASE_1"/>
    <property type="match status" value="1"/>
</dbReference>
<dbReference type="OrthoDB" id="1902587at2759"/>
<evidence type="ECO:0000256" key="4">
    <source>
        <dbReference type="ARBA" id="ARBA00022803"/>
    </source>
</evidence>
<evidence type="ECO:0000256" key="1">
    <source>
        <dbReference type="ARBA" id="ARBA00000971"/>
    </source>
</evidence>
<keyword evidence="12" id="KW-1185">Reference proteome</keyword>
<name>A0A077ZUC1_STYLE</name>
<feature type="domain" description="PPIase cyclophilin-type" evidence="10">
    <location>
        <begin position="327"/>
        <end position="474"/>
    </location>
</feature>
<dbReference type="InterPro" id="IPR020892">
    <property type="entry name" value="Cyclophilin-type_PPIase_CS"/>
</dbReference>
<dbReference type="InterPro" id="IPR019734">
    <property type="entry name" value="TPR_rpt"/>
</dbReference>
<keyword evidence="6 7" id="KW-0413">Isomerase</keyword>
<sequence length="509" mass="57907">MEKVLDEIHLTKDSGIIKKILRFGSETDPIPEKNQEVTVNYEGRLDDGTIFDRSSDRGEPLKFVIGTGQVIKGWDIGIMSMKLGEKAELVIKPEYAYGRIGAPPKIQGDATLIFSVEVIQINDRKPTRWMMSDSELIKVALRQKDDGNLKFKAQKYKEAEGLYRDALAHLETVKNDNKELRDLKKTILLNISVVTNNTGDYKQTLINCTKALDIDEKAGKAYYLRSQANVKMHQYDEAIEDIKQAIKISPSDKKLRDEFENIKALRKKYQESQQKTMKNFFAQGLYNEKEASVTKKEDRLPDFDATNPQTFFDIEIGQEGDENHQKGRVVFELFKNKTPKTAENFRCLCTGEKNDLHYKGNVFHRIIKSFMMQGGDITNQNGTGGMSIYGPKFPDEKIWLPHTHSGLLSMANSGPDTNGSQFFITYKSTPWLNDKHTVFGRVINGLEICKIAEQIQTGAQDKPLTQIKIVDCGELKGDDKLNLETADNLRTFQENEAEEETPEDQRVEL</sequence>
<dbReference type="Gene3D" id="2.40.100.10">
    <property type="entry name" value="Cyclophilin-like"/>
    <property type="match status" value="1"/>
</dbReference>
<dbReference type="PROSITE" id="PS50059">
    <property type="entry name" value="FKBP_PPIASE"/>
    <property type="match status" value="1"/>
</dbReference>
<dbReference type="InterPro" id="IPR029000">
    <property type="entry name" value="Cyclophilin-like_dom_sf"/>
</dbReference>
<dbReference type="PROSITE" id="PS50005">
    <property type="entry name" value="TPR"/>
    <property type="match status" value="1"/>
</dbReference>
<dbReference type="InterPro" id="IPR002130">
    <property type="entry name" value="Cyclophilin-type_PPIase_dom"/>
</dbReference>
<dbReference type="GO" id="GO:0005737">
    <property type="term" value="C:cytoplasm"/>
    <property type="evidence" value="ECO:0007669"/>
    <property type="project" value="TreeGrafter"/>
</dbReference>
<evidence type="ECO:0000259" key="10">
    <source>
        <dbReference type="PROSITE" id="PS50072"/>
    </source>
</evidence>
<accession>A0A077ZUC1</accession>
<dbReference type="GO" id="GO:0003755">
    <property type="term" value="F:peptidyl-prolyl cis-trans isomerase activity"/>
    <property type="evidence" value="ECO:0007669"/>
    <property type="project" value="UniProtKB-KW"/>
</dbReference>
<keyword evidence="5 7" id="KW-0697">Rotamase</keyword>
<evidence type="ECO:0000256" key="2">
    <source>
        <dbReference type="ARBA" id="ARBA00013194"/>
    </source>
</evidence>